<keyword evidence="3" id="KW-1185">Reference proteome</keyword>
<comment type="caution">
    <text evidence="2">The sequence shown here is derived from an EMBL/GenBank/DDBJ whole genome shotgun (WGS) entry which is preliminary data.</text>
</comment>
<dbReference type="RefSeq" id="WP_386045106.1">
    <property type="nucleotide sequence ID" value="NZ_JBHUIO010000005.1"/>
</dbReference>
<organism evidence="2 3">
    <name type="scientific">Tumebacillus lipolyticus</name>
    <dbReference type="NCBI Taxonomy" id="1280370"/>
    <lineage>
        <taxon>Bacteria</taxon>
        <taxon>Bacillati</taxon>
        <taxon>Bacillota</taxon>
        <taxon>Bacilli</taxon>
        <taxon>Bacillales</taxon>
        <taxon>Alicyclobacillaceae</taxon>
        <taxon>Tumebacillus</taxon>
    </lineage>
</organism>
<accession>A0ABW4ZVT3</accession>
<gene>
    <name evidence="2" type="ORF">ACFSOY_06950</name>
</gene>
<dbReference type="InterPro" id="IPR039564">
    <property type="entry name" value="Peptidase_C39-like"/>
</dbReference>
<dbReference type="Proteomes" id="UP001597343">
    <property type="component" value="Unassembled WGS sequence"/>
</dbReference>
<evidence type="ECO:0000259" key="1">
    <source>
        <dbReference type="Pfam" id="PF13529"/>
    </source>
</evidence>
<evidence type="ECO:0000313" key="3">
    <source>
        <dbReference type="Proteomes" id="UP001597343"/>
    </source>
</evidence>
<sequence>MWRALLVAGVLLMSPVPWPAWPKIADQVLLEAPIERQRPELDNGCEVVSLSMLLRHAGKPVGRLKLAEEVAKDRTELRMDAQGRILYWGDPHRGFVGDITGLRKGYGVYHRPLFELLDRHLPGRARDLTGGDFERVLQSVTAGRPVVVWTTSMFDQTKQWVTWNSPSGPIYATFHEHAVLLVGYTAHTVTVNDPLDGKRKTVDRTRFYRSWEMMGRQAVTYE</sequence>
<dbReference type="PANTHER" id="PTHR37806">
    <property type="entry name" value="LMO0724 PROTEIN"/>
    <property type="match status" value="1"/>
</dbReference>
<evidence type="ECO:0000313" key="2">
    <source>
        <dbReference type="EMBL" id="MFD2169731.1"/>
    </source>
</evidence>
<dbReference type="InterPro" id="IPR016997">
    <property type="entry name" value="UCP032442"/>
</dbReference>
<feature type="domain" description="Peptidase C39-like" evidence="1">
    <location>
        <begin position="31"/>
        <end position="194"/>
    </location>
</feature>
<dbReference type="Gene3D" id="3.90.70.10">
    <property type="entry name" value="Cysteine proteinases"/>
    <property type="match status" value="1"/>
</dbReference>
<dbReference type="Pfam" id="PF13529">
    <property type="entry name" value="Peptidase_C39_2"/>
    <property type="match status" value="1"/>
</dbReference>
<protein>
    <submittedName>
        <fullName evidence="2">C39 family peptidase</fullName>
    </submittedName>
</protein>
<dbReference type="PIRSF" id="PIRSF032442">
    <property type="entry name" value="UCP032442"/>
    <property type="match status" value="1"/>
</dbReference>
<dbReference type="PANTHER" id="PTHR37806:SF1">
    <property type="entry name" value="PEPTIDASE C39-LIKE DOMAIN-CONTAINING PROTEIN"/>
    <property type="match status" value="1"/>
</dbReference>
<name>A0ABW4ZVT3_9BACL</name>
<dbReference type="EMBL" id="JBHUIO010000005">
    <property type="protein sequence ID" value="MFD2169731.1"/>
    <property type="molecule type" value="Genomic_DNA"/>
</dbReference>
<proteinExistence type="predicted"/>
<reference evidence="3" key="1">
    <citation type="journal article" date="2019" name="Int. J. Syst. Evol. Microbiol.">
        <title>The Global Catalogue of Microorganisms (GCM) 10K type strain sequencing project: providing services to taxonomists for standard genome sequencing and annotation.</title>
        <authorList>
            <consortium name="The Broad Institute Genomics Platform"/>
            <consortium name="The Broad Institute Genome Sequencing Center for Infectious Disease"/>
            <person name="Wu L."/>
            <person name="Ma J."/>
        </authorList>
    </citation>
    <scope>NUCLEOTIDE SEQUENCE [LARGE SCALE GENOMIC DNA]</scope>
    <source>
        <strain evidence="3">CGMCC 1.13574</strain>
    </source>
</reference>